<evidence type="ECO:0000256" key="3">
    <source>
        <dbReference type="ARBA" id="ARBA00022801"/>
    </source>
</evidence>
<dbReference type="InterPro" id="IPR011335">
    <property type="entry name" value="Restrct_endonuc-II-like"/>
</dbReference>
<dbReference type="CDD" id="cd22356">
    <property type="entry name" value="Sau3AI_N-like"/>
    <property type="match status" value="1"/>
</dbReference>
<accession>A0A927UEI4</accession>
<dbReference type="AlphaFoldDB" id="A0A927UEI4"/>
<sequence>MFNDKLGYDPASPDSIEEYAKKLENNTFIEVIKARGIEEQTAVQAYANKLRKGGLGNLLEEVYFGYKANSNQEADFPEAGVELKTTPYEVTKKGELRAGERLVLTMINYDGPVEIDFYKSHAWEKMRLILLIYYWRNKMLESNLFYPIKYVKMFTPPEADLEIIKRDYNYIIDLIQQGRAHELSEGDTMYLGACTKGANAEKSTVPQFYGDKTPARKRAFCFKNSYMTYVLNHYIVGGSNDNSILKDASVLKEMSFEDILKDIVSEYVGKSDKELCEKFGREYNNNKAQWNDLACKILGIRDEHADEFEKANIKVKTIRVEENNKIVENMSFPPFKFMDLVDEEYDDSTLHDYFDETRLFFFVWKRDGDVYRVKGCMLWNMPFHDLDVVVRREWEQYRRIIRYGVEFTKRIDSEGKISFLNNLPNKSETEIIHVRPHAKKAAYRFNNGEEYGNIDRDANVLPNGEYMTTQSFWINNEYILEQIKKILGDTEI</sequence>
<dbReference type="GO" id="GO:0003677">
    <property type="term" value="F:DNA binding"/>
    <property type="evidence" value="ECO:0007669"/>
    <property type="project" value="InterPro"/>
</dbReference>
<dbReference type="GO" id="GO:0016787">
    <property type="term" value="F:hydrolase activity"/>
    <property type="evidence" value="ECO:0007669"/>
    <property type="project" value="UniProtKB-KW"/>
</dbReference>
<name>A0A927UEI4_9FIRM</name>
<reference evidence="5" key="1">
    <citation type="submission" date="2019-04" db="EMBL/GenBank/DDBJ databases">
        <title>Evolution of Biomass-Degrading Anaerobic Consortia Revealed by Metagenomics.</title>
        <authorList>
            <person name="Peng X."/>
        </authorList>
    </citation>
    <scope>NUCLEOTIDE SEQUENCE</scope>
    <source>
        <strain evidence="5">SIG311</strain>
    </source>
</reference>
<gene>
    <name evidence="5" type="ORF">E7272_13655</name>
</gene>
<protein>
    <submittedName>
        <fullName evidence="5">Restriction endonuclease</fullName>
    </submittedName>
</protein>
<evidence type="ECO:0000256" key="2">
    <source>
        <dbReference type="ARBA" id="ARBA00022759"/>
    </source>
</evidence>
<dbReference type="InterPro" id="IPR037057">
    <property type="entry name" value="DNA_rep_MutH/T2_RE_sf"/>
</dbReference>
<feature type="domain" description="DNA mismatch repair MutH/Type II restriction enzyme Sau3AI" evidence="4">
    <location>
        <begin position="66"/>
        <end position="167"/>
    </location>
</feature>
<dbReference type="InterPro" id="IPR011337">
    <property type="entry name" value="DNA_rep_MutH/RE_typeII_Sau3AI"/>
</dbReference>
<proteinExistence type="predicted"/>
<comment type="caution">
    <text evidence="5">The sequence shown here is derived from an EMBL/GenBank/DDBJ whole genome shotgun (WGS) entry which is preliminary data.</text>
</comment>
<dbReference type="Proteomes" id="UP000766246">
    <property type="component" value="Unassembled WGS sequence"/>
</dbReference>
<evidence type="ECO:0000313" key="6">
    <source>
        <dbReference type="Proteomes" id="UP000766246"/>
    </source>
</evidence>
<keyword evidence="3" id="KW-0378">Hydrolase</keyword>
<dbReference type="SUPFAM" id="SSF52980">
    <property type="entry name" value="Restriction endonuclease-like"/>
    <property type="match status" value="2"/>
</dbReference>
<dbReference type="Gene3D" id="3.40.600.10">
    <property type="entry name" value="DNA mismatch repair MutH/Restriction endonuclease, type II"/>
    <property type="match status" value="2"/>
</dbReference>
<evidence type="ECO:0000313" key="5">
    <source>
        <dbReference type="EMBL" id="MBE5920869.1"/>
    </source>
</evidence>
<dbReference type="CDD" id="cd22355">
    <property type="entry name" value="Sau3AI_C"/>
    <property type="match status" value="1"/>
</dbReference>
<organism evidence="5 6">
    <name type="scientific">Pseudobutyrivibrio ruminis</name>
    <dbReference type="NCBI Taxonomy" id="46206"/>
    <lineage>
        <taxon>Bacteria</taxon>
        <taxon>Bacillati</taxon>
        <taxon>Bacillota</taxon>
        <taxon>Clostridia</taxon>
        <taxon>Lachnospirales</taxon>
        <taxon>Lachnospiraceae</taxon>
        <taxon>Pseudobutyrivibrio</taxon>
    </lineage>
</organism>
<dbReference type="SMART" id="SM00927">
    <property type="entry name" value="MutH"/>
    <property type="match status" value="1"/>
</dbReference>
<keyword evidence="2 5" id="KW-0255">Endonuclease</keyword>
<dbReference type="Pfam" id="PF02976">
    <property type="entry name" value="MutH"/>
    <property type="match status" value="1"/>
</dbReference>
<evidence type="ECO:0000256" key="1">
    <source>
        <dbReference type="ARBA" id="ARBA00022722"/>
    </source>
</evidence>
<keyword evidence="1" id="KW-0540">Nuclease</keyword>
<dbReference type="EMBL" id="SVER01000058">
    <property type="protein sequence ID" value="MBE5920869.1"/>
    <property type="molecule type" value="Genomic_DNA"/>
</dbReference>
<evidence type="ECO:0000259" key="4">
    <source>
        <dbReference type="SMART" id="SM00927"/>
    </source>
</evidence>
<dbReference type="GO" id="GO:0004519">
    <property type="term" value="F:endonuclease activity"/>
    <property type="evidence" value="ECO:0007669"/>
    <property type="project" value="UniProtKB-KW"/>
</dbReference>
<dbReference type="NCBIfam" id="NF040973">
    <property type="entry name" value="restrict_Sau3AI"/>
    <property type="match status" value="1"/>
</dbReference>